<evidence type="ECO:0000256" key="1">
    <source>
        <dbReference type="ARBA" id="ARBA00010609"/>
    </source>
</evidence>
<dbReference type="CDD" id="cd13851">
    <property type="entry name" value="CuRO_1_Fet3p"/>
    <property type="match status" value="1"/>
</dbReference>
<dbReference type="InterPro" id="IPR011706">
    <property type="entry name" value="Cu-oxidase_C"/>
</dbReference>
<gene>
    <name evidence="10" type="ORF">QBC33DRAFT_520337</name>
</gene>
<dbReference type="PROSITE" id="PS00079">
    <property type="entry name" value="MULTICOPPER_OXIDASE1"/>
    <property type="match status" value="1"/>
</dbReference>
<dbReference type="GO" id="GO:0004322">
    <property type="term" value="F:ferroxidase activity"/>
    <property type="evidence" value="ECO:0007669"/>
    <property type="project" value="TreeGrafter"/>
</dbReference>
<evidence type="ECO:0000256" key="5">
    <source>
        <dbReference type="ARBA" id="ARBA00023008"/>
    </source>
</evidence>
<evidence type="ECO:0000313" key="11">
    <source>
        <dbReference type="Proteomes" id="UP001244011"/>
    </source>
</evidence>
<accession>A0AAJ0FR77</accession>
<dbReference type="AlphaFoldDB" id="A0AAJ0FR77"/>
<evidence type="ECO:0000259" key="9">
    <source>
        <dbReference type="Pfam" id="PF07732"/>
    </source>
</evidence>
<dbReference type="GO" id="GO:0010106">
    <property type="term" value="P:cellular response to iron ion starvation"/>
    <property type="evidence" value="ECO:0007669"/>
    <property type="project" value="TreeGrafter"/>
</dbReference>
<dbReference type="CDD" id="cd13877">
    <property type="entry name" value="CuRO_2_Fet3p_like"/>
    <property type="match status" value="1"/>
</dbReference>
<dbReference type="InterPro" id="IPR044130">
    <property type="entry name" value="CuRO_2_Fet3-like"/>
</dbReference>
<evidence type="ECO:0000256" key="2">
    <source>
        <dbReference type="ARBA" id="ARBA00022723"/>
    </source>
</evidence>
<keyword evidence="5" id="KW-0186">Copper</keyword>
<keyword evidence="4" id="KW-0560">Oxidoreductase</keyword>
<evidence type="ECO:0000259" key="7">
    <source>
        <dbReference type="Pfam" id="PF00394"/>
    </source>
</evidence>
<evidence type="ECO:0000256" key="3">
    <source>
        <dbReference type="ARBA" id="ARBA00022729"/>
    </source>
</evidence>
<dbReference type="PANTHER" id="PTHR11709:SF361">
    <property type="entry name" value="IRON TRANSPORT MULTICOPPER OXIDASE FET3"/>
    <property type="match status" value="1"/>
</dbReference>
<evidence type="ECO:0000256" key="6">
    <source>
        <dbReference type="SAM" id="SignalP"/>
    </source>
</evidence>
<evidence type="ECO:0000256" key="4">
    <source>
        <dbReference type="ARBA" id="ARBA00023002"/>
    </source>
</evidence>
<feature type="domain" description="Plastocyanin-like" evidence="8">
    <location>
        <begin position="359"/>
        <end position="489"/>
    </location>
</feature>
<feature type="domain" description="Plastocyanin-like" evidence="9">
    <location>
        <begin position="28"/>
        <end position="143"/>
    </location>
</feature>
<keyword evidence="11" id="KW-1185">Reference proteome</keyword>
<keyword evidence="2" id="KW-0479">Metal-binding</keyword>
<proteinExistence type="inferred from homology"/>
<protein>
    <submittedName>
        <fullName evidence="10">Ferrooxidoreductase Fet3</fullName>
    </submittedName>
</protein>
<dbReference type="InterPro" id="IPR002355">
    <property type="entry name" value="Cu_oxidase_Cu_BS"/>
</dbReference>
<dbReference type="Pfam" id="PF07732">
    <property type="entry name" value="Cu-oxidase_3"/>
    <property type="match status" value="1"/>
</dbReference>
<comment type="similarity">
    <text evidence="1">Belongs to the multicopper oxidase family.</text>
</comment>
<dbReference type="InterPro" id="IPR008972">
    <property type="entry name" value="Cupredoxin"/>
</dbReference>
<dbReference type="Pfam" id="PF00394">
    <property type="entry name" value="Cu-oxidase"/>
    <property type="match status" value="1"/>
</dbReference>
<feature type="signal peptide" evidence="6">
    <location>
        <begin position="1"/>
        <end position="19"/>
    </location>
</feature>
<feature type="domain" description="Plastocyanin-like" evidence="7">
    <location>
        <begin position="153"/>
        <end position="275"/>
    </location>
</feature>
<dbReference type="PANTHER" id="PTHR11709">
    <property type="entry name" value="MULTI-COPPER OXIDASE"/>
    <property type="match status" value="1"/>
</dbReference>
<reference evidence="10" key="1">
    <citation type="submission" date="2023-06" db="EMBL/GenBank/DDBJ databases">
        <title>Genome-scale phylogeny and comparative genomics of the fungal order Sordariales.</title>
        <authorList>
            <consortium name="Lawrence Berkeley National Laboratory"/>
            <person name="Hensen N."/>
            <person name="Bonometti L."/>
            <person name="Westerberg I."/>
            <person name="Brannstrom I.O."/>
            <person name="Guillou S."/>
            <person name="Cros-Aarteil S."/>
            <person name="Calhoun S."/>
            <person name="Haridas S."/>
            <person name="Kuo A."/>
            <person name="Mondo S."/>
            <person name="Pangilinan J."/>
            <person name="Riley R."/>
            <person name="Labutti K."/>
            <person name="Andreopoulos B."/>
            <person name="Lipzen A."/>
            <person name="Chen C."/>
            <person name="Yanf M."/>
            <person name="Daum C."/>
            <person name="Ng V."/>
            <person name="Clum A."/>
            <person name="Steindorff A."/>
            <person name="Ohm R."/>
            <person name="Martin F."/>
            <person name="Silar P."/>
            <person name="Natvig D."/>
            <person name="Lalanne C."/>
            <person name="Gautier V."/>
            <person name="Ament-Velasquez S.L."/>
            <person name="Kruys A."/>
            <person name="Hutchinson M.I."/>
            <person name="Powell A.J."/>
            <person name="Barry K."/>
            <person name="Miller A.N."/>
            <person name="Grigoriev I.V."/>
            <person name="Debuchy R."/>
            <person name="Gladieux P."/>
            <person name="Thoren M.H."/>
            <person name="Johannesson H."/>
        </authorList>
    </citation>
    <scope>NUCLEOTIDE SEQUENCE</scope>
    <source>
        <strain evidence="10">8032-3</strain>
    </source>
</reference>
<dbReference type="EMBL" id="MU838997">
    <property type="protein sequence ID" value="KAK1772124.1"/>
    <property type="molecule type" value="Genomic_DNA"/>
</dbReference>
<dbReference type="InterPro" id="IPR011707">
    <property type="entry name" value="Cu-oxidase-like_N"/>
</dbReference>
<dbReference type="SUPFAM" id="SSF49503">
    <property type="entry name" value="Cupredoxins"/>
    <property type="match status" value="3"/>
</dbReference>
<keyword evidence="3 6" id="KW-0732">Signal</keyword>
<dbReference type="InterPro" id="IPR001117">
    <property type="entry name" value="Cu-oxidase_2nd"/>
</dbReference>
<dbReference type="PROSITE" id="PS00080">
    <property type="entry name" value="MULTICOPPER_OXIDASE2"/>
    <property type="match status" value="1"/>
</dbReference>
<dbReference type="Pfam" id="PF07731">
    <property type="entry name" value="Cu-oxidase_2"/>
    <property type="match status" value="1"/>
</dbReference>
<sequence length="556" mass="61598">MITSAFPSMLLFLTSLVSAKTVSYNWDVTWVTAAPDGFARAVIGVNGKWPCPPINADVGDTVVVTLNNLLGNETTGLHFHGIRQLHTNDMDGNSGATQCPVPPGSSITYKFLADSPGTYWYHSHNMGQYPDGFRGPLIVHDPNDPYKGEYDEELILTISDWYHDQAIFLVQNMLQASNTDFSPPFPESILVNDGQSSNFNFVKGKTYRIRIISYSAFASSFVYFDSHTLQVISIDATYIQEAEATQLRVSPSQRVDVLISALDEDQNYPYLVALDTNKDFTKPGVFSLNFTGHVVTDCNKPATGTTTVGVWHPVDDSYFIPLDKADRYEPVDRTIVLDFEFCRDENDIPRACFNGQPYISQKVPTLYSVATTGASNTDPTIYGDINPFVISYGEVVQIVINNKDEAIHPFHLHGHQFQVVGRPASGSGDWVKNGDYPAQPARRDVIDVMGNSHAVIRFEATNPGVFLFHCHIEWHVEMGLTATLIVAPDRLRDIKFPADHIHNCEIQDIPIAGNAAGSRSNFTSRTGFITVPDLVYTGSLYAAPASRSRVVKRLLE</sequence>
<comment type="caution">
    <text evidence="10">The sequence shown here is derived from an EMBL/GenBank/DDBJ whole genome shotgun (WGS) entry which is preliminary data.</text>
</comment>
<dbReference type="GO" id="GO:0005507">
    <property type="term" value="F:copper ion binding"/>
    <property type="evidence" value="ECO:0007669"/>
    <property type="project" value="InterPro"/>
</dbReference>
<dbReference type="InterPro" id="IPR033138">
    <property type="entry name" value="Cu_oxidase_CS"/>
</dbReference>
<name>A0AAJ0FR77_9PEZI</name>
<dbReference type="GO" id="GO:0033215">
    <property type="term" value="P:reductive iron assimilation"/>
    <property type="evidence" value="ECO:0007669"/>
    <property type="project" value="TreeGrafter"/>
</dbReference>
<dbReference type="Gene3D" id="2.60.40.420">
    <property type="entry name" value="Cupredoxins - blue copper proteins"/>
    <property type="match status" value="3"/>
</dbReference>
<dbReference type="GeneID" id="85309555"/>
<dbReference type="Proteomes" id="UP001244011">
    <property type="component" value="Unassembled WGS sequence"/>
</dbReference>
<dbReference type="FunFam" id="2.60.40.420:FF:000071">
    <property type="entry name" value="Conidial pigment biosynthesis oxidase Abr1/brown 1"/>
    <property type="match status" value="1"/>
</dbReference>
<feature type="chain" id="PRO_5042493578" evidence="6">
    <location>
        <begin position="20"/>
        <end position="556"/>
    </location>
</feature>
<dbReference type="RefSeq" id="XP_060288337.1">
    <property type="nucleotide sequence ID" value="XM_060426368.1"/>
</dbReference>
<organism evidence="10 11">
    <name type="scientific">Phialemonium atrogriseum</name>
    <dbReference type="NCBI Taxonomy" id="1093897"/>
    <lineage>
        <taxon>Eukaryota</taxon>
        <taxon>Fungi</taxon>
        <taxon>Dikarya</taxon>
        <taxon>Ascomycota</taxon>
        <taxon>Pezizomycotina</taxon>
        <taxon>Sordariomycetes</taxon>
        <taxon>Sordariomycetidae</taxon>
        <taxon>Cephalothecales</taxon>
        <taxon>Cephalothecaceae</taxon>
        <taxon>Phialemonium</taxon>
    </lineage>
</organism>
<dbReference type="InterPro" id="IPR045087">
    <property type="entry name" value="Cu-oxidase_fam"/>
</dbReference>
<dbReference type="GO" id="GO:0033573">
    <property type="term" value="C:high-affinity iron permease complex"/>
    <property type="evidence" value="ECO:0007669"/>
    <property type="project" value="TreeGrafter"/>
</dbReference>
<evidence type="ECO:0000259" key="8">
    <source>
        <dbReference type="Pfam" id="PF07731"/>
    </source>
</evidence>
<evidence type="ECO:0000313" key="10">
    <source>
        <dbReference type="EMBL" id="KAK1772124.1"/>
    </source>
</evidence>